<dbReference type="SUPFAM" id="SSF56176">
    <property type="entry name" value="FAD-binding/transporter-associated domain-like"/>
    <property type="match status" value="1"/>
</dbReference>
<dbReference type="RefSeq" id="XP_067694118.1">
    <property type="nucleotide sequence ID" value="XM_067837790.1"/>
</dbReference>
<reference evidence="2 3" key="1">
    <citation type="submission" date="2021-02" db="EMBL/GenBank/DDBJ databases">
        <title>Leishmania (Mundinia) enrietti genome sequencing and assembly.</title>
        <authorList>
            <person name="Almutairi H."/>
            <person name="Gatherer D."/>
        </authorList>
    </citation>
    <scope>NUCLEOTIDE SEQUENCE [LARGE SCALE GENOMIC DNA]</scope>
    <source>
        <strain evidence="2">CUR178</strain>
    </source>
</reference>
<dbReference type="PANTHER" id="PTHR43762:SF1">
    <property type="entry name" value="D-ARABINONO-1,4-LACTONE OXIDASE"/>
    <property type="match status" value="1"/>
</dbReference>
<dbReference type="InterPro" id="IPR036318">
    <property type="entry name" value="FAD-bd_PCMH-like_sf"/>
</dbReference>
<dbReference type="InterPro" id="IPR010031">
    <property type="entry name" value="FAD_lactone_oxidase-like"/>
</dbReference>
<dbReference type="AlphaFoldDB" id="A0A836KPQ3"/>
<accession>A0A836KPQ3</accession>
<organism evidence="2 3">
    <name type="scientific">Leishmania enriettii</name>
    <dbReference type="NCBI Taxonomy" id="5663"/>
    <lineage>
        <taxon>Eukaryota</taxon>
        <taxon>Discoba</taxon>
        <taxon>Euglenozoa</taxon>
        <taxon>Kinetoplastea</taxon>
        <taxon>Metakinetoplastina</taxon>
        <taxon>Trypanosomatida</taxon>
        <taxon>Trypanosomatidae</taxon>
        <taxon>Leishmaniinae</taxon>
        <taxon>Leishmania</taxon>
    </lineage>
</organism>
<evidence type="ECO:0000313" key="2">
    <source>
        <dbReference type="EMBL" id="KAG5482256.1"/>
    </source>
</evidence>
<evidence type="ECO:0000313" key="3">
    <source>
        <dbReference type="Proteomes" id="UP000674179"/>
    </source>
</evidence>
<dbReference type="InterPro" id="IPR006094">
    <property type="entry name" value="Oxid_FAD_bind_N"/>
</dbReference>
<feature type="domain" description="FAD linked oxidase N-terminal" evidence="1">
    <location>
        <begin position="1"/>
        <end position="59"/>
    </location>
</feature>
<dbReference type="InterPro" id="IPR016169">
    <property type="entry name" value="FAD-bd_PCMH_sub2"/>
</dbReference>
<dbReference type="EMBL" id="JAFHKP010000017">
    <property type="protein sequence ID" value="KAG5482256.1"/>
    <property type="molecule type" value="Genomic_DNA"/>
</dbReference>
<dbReference type="Pfam" id="PF01565">
    <property type="entry name" value="FAD_binding_4"/>
    <property type="match status" value="1"/>
</dbReference>
<protein>
    <recommendedName>
        <fullName evidence="1">FAD linked oxidase N-terminal domain-containing protein</fullName>
    </recommendedName>
</protein>
<name>A0A836KPQ3_LEIEN</name>
<proteinExistence type="predicted"/>
<keyword evidence="3" id="KW-1185">Reference proteome</keyword>
<dbReference type="KEGG" id="lenr:94173300"/>
<dbReference type="Gene3D" id="3.30.465.10">
    <property type="match status" value="1"/>
</dbReference>
<dbReference type="GeneID" id="94173300"/>
<comment type="caution">
    <text evidence="2">The sequence shown here is derived from an EMBL/GenBank/DDBJ whole genome shotgun (WGS) entry which is preliminary data.</text>
</comment>
<gene>
    <name evidence="2" type="ORF">CUR178_06116</name>
</gene>
<evidence type="ECO:0000259" key="1">
    <source>
        <dbReference type="Pfam" id="PF01565"/>
    </source>
</evidence>
<dbReference type="GO" id="GO:0016899">
    <property type="term" value="F:oxidoreductase activity, acting on the CH-OH group of donors, oxygen as acceptor"/>
    <property type="evidence" value="ECO:0007669"/>
    <property type="project" value="InterPro"/>
</dbReference>
<dbReference type="Proteomes" id="UP000674179">
    <property type="component" value="Chromosome 17"/>
</dbReference>
<dbReference type="PANTHER" id="PTHR43762">
    <property type="entry name" value="L-GULONOLACTONE OXIDASE"/>
    <property type="match status" value="1"/>
</dbReference>
<dbReference type="OrthoDB" id="610608at2759"/>
<dbReference type="GO" id="GO:0050660">
    <property type="term" value="F:flavin adenine dinucleotide binding"/>
    <property type="evidence" value="ECO:0007669"/>
    <property type="project" value="InterPro"/>
</dbReference>
<sequence>MNRILSIYTAARTITWEAGVMIKEVMKELDKVGLVMRCVPSYVQTTIGGCIATATHRSGIQ</sequence>